<keyword evidence="4" id="KW-0677">Repeat</keyword>
<dbReference type="GO" id="GO:0005576">
    <property type="term" value="C:extracellular region"/>
    <property type="evidence" value="ECO:0007669"/>
    <property type="project" value="UniProtKB-SubCell"/>
</dbReference>
<dbReference type="Gene3D" id="2.60.120.830">
    <property type="match status" value="1"/>
</dbReference>
<dbReference type="Pfam" id="PF05986">
    <property type="entry name" value="ADAMTS_spacer1"/>
    <property type="match status" value="1"/>
</dbReference>
<feature type="signal peptide" evidence="5">
    <location>
        <begin position="1"/>
        <end position="17"/>
    </location>
</feature>
<dbReference type="EMBL" id="GEDC01003744">
    <property type="protein sequence ID" value="JAS33554.1"/>
    <property type="molecule type" value="Transcribed_RNA"/>
</dbReference>
<keyword evidence="3 5" id="KW-0732">Signal</keyword>
<evidence type="ECO:0000256" key="4">
    <source>
        <dbReference type="ARBA" id="ARBA00022737"/>
    </source>
</evidence>
<evidence type="ECO:0000256" key="5">
    <source>
        <dbReference type="SAM" id="SignalP"/>
    </source>
</evidence>
<evidence type="ECO:0000256" key="2">
    <source>
        <dbReference type="ARBA" id="ARBA00022525"/>
    </source>
</evidence>
<dbReference type="SMART" id="SM00209">
    <property type="entry name" value="TSP1"/>
    <property type="match status" value="6"/>
</dbReference>
<dbReference type="InterPro" id="IPR000884">
    <property type="entry name" value="TSP1_rpt"/>
</dbReference>
<proteinExistence type="predicted"/>
<evidence type="ECO:0000313" key="7">
    <source>
        <dbReference type="EMBL" id="JAS33554.1"/>
    </source>
</evidence>
<protein>
    <recommendedName>
        <fullName evidence="6">ADAMTS/ADAMTS-like Spacer 1 domain-containing protein</fullName>
    </recommendedName>
</protein>
<dbReference type="GO" id="GO:0031012">
    <property type="term" value="C:extracellular matrix"/>
    <property type="evidence" value="ECO:0007669"/>
    <property type="project" value="TreeGrafter"/>
</dbReference>
<dbReference type="Gene3D" id="2.20.100.10">
    <property type="entry name" value="Thrombospondin type-1 (TSP1) repeat"/>
    <property type="match status" value="5"/>
</dbReference>
<feature type="chain" id="PRO_5008581831" description="ADAMTS/ADAMTS-like Spacer 1 domain-containing protein" evidence="5">
    <location>
        <begin position="18"/>
        <end position="636"/>
    </location>
</feature>
<gene>
    <name evidence="7" type="ORF">g.10442</name>
</gene>
<evidence type="ECO:0000259" key="6">
    <source>
        <dbReference type="Pfam" id="PF05986"/>
    </source>
</evidence>
<dbReference type="GO" id="GO:0030198">
    <property type="term" value="P:extracellular matrix organization"/>
    <property type="evidence" value="ECO:0007669"/>
    <property type="project" value="TreeGrafter"/>
</dbReference>
<evidence type="ECO:0000256" key="3">
    <source>
        <dbReference type="ARBA" id="ARBA00022729"/>
    </source>
</evidence>
<dbReference type="Pfam" id="PF19030">
    <property type="entry name" value="TSP1_ADAMTS"/>
    <property type="match status" value="6"/>
</dbReference>
<dbReference type="InterPro" id="IPR010294">
    <property type="entry name" value="ADAMTS_spacer1"/>
</dbReference>
<reference evidence="7" key="1">
    <citation type="submission" date="2015-12" db="EMBL/GenBank/DDBJ databases">
        <title>De novo transcriptome assembly of four potential Pierce s Disease insect vectors from Arizona vineyards.</title>
        <authorList>
            <person name="Tassone E.E."/>
        </authorList>
    </citation>
    <scope>NUCLEOTIDE SEQUENCE</scope>
</reference>
<dbReference type="InterPro" id="IPR050439">
    <property type="entry name" value="ADAMTS_ADAMTS-like"/>
</dbReference>
<dbReference type="FunFam" id="2.20.100.10:FF:000005">
    <property type="entry name" value="ADAM metallopeptidase with thrombospondin type 1 motif 9"/>
    <property type="match status" value="2"/>
</dbReference>
<feature type="domain" description="ADAMTS/ADAMTS-like Spacer 1" evidence="6">
    <location>
        <begin position="41"/>
        <end position="152"/>
    </location>
</feature>
<dbReference type="PROSITE" id="PS50092">
    <property type="entry name" value="TSP1"/>
    <property type="match status" value="5"/>
</dbReference>
<accession>A0A1B6E6Q0</accession>
<dbReference type="GO" id="GO:0006508">
    <property type="term" value="P:proteolysis"/>
    <property type="evidence" value="ECO:0007669"/>
    <property type="project" value="TreeGrafter"/>
</dbReference>
<dbReference type="PANTHER" id="PTHR13723">
    <property type="entry name" value="ADAMTS A DISINTEGRIN AND METALLOPROTEASE WITH THROMBOSPONDIN MOTIFS PROTEASE"/>
    <property type="match status" value="1"/>
</dbReference>
<dbReference type="SUPFAM" id="SSF82895">
    <property type="entry name" value="TSP-1 type 1 repeat"/>
    <property type="match status" value="5"/>
</dbReference>
<comment type="subcellular location">
    <subcellularLocation>
        <location evidence="1">Secreted</location>
    </subcellularLocation>
</comment>
<name>A0A1B6E6Q0_9HEMI</name>
<dbReference type="AlphaFoldDB" id="A0A1B6E6Q0"/>
<dbReference type="GO" id="GO:0004222">
    <property type="term" value="F:metalloendopeptidase activity"/>
    <property type="evidence" value="ECO:0007669"/>
    <property type="project" value="TreeGrafter"/>
</dbReference>
<sequence length="636" mass="71807">MKGYFFLVTTLFVICDGFKDAITQSDSCSVCAKDNSSCRIVSGLFTKPQLALGYNLITQLPKTACNLTITQLKKTNNFLALRRSNGTFILNGNWDIKLSGEIDIGGMKFLYTRNNGSSLESIYSIGSLQETIDLMLIYQEPNHGVKYQYQFPVLRSEALINSLTLSNGKFINSDEKNQINEVEPLRVFENTFPFSIKEKSLEPPMQSEDMMLKSKHRFRRRRPSWKVVGFTECSKTCGGGIKSPVVLCVREYNLMPVPDKRCAIHQKPTVQNLQCNLMPCPAQWVTGEWTECSVSCGEGIQMREISCKQDISPSIPISNVDDSCGTPPSHIALTQKCVHPPCPESLRSEWQIGPWSSCSVTCGVGLMTRTIHCPTGNCNKEHPMIQSICEMEPCKTTYHNPSNTNYWLVTEWSEQCSSNCGKGIETRKVKCSGLEQECIESLKPQNSRDCFSNKNCGGQWHVGPWGECSESCGWGKHHRNVICLSKHNNKYSIKTEQHCSGVTKPETEQQCYSSTCESEWYISEWSQCIGECWNGIQTRIVQCFDDNMVVSKDCKEDKKPQSQKHCLPDQCSQSVLDNVIVQGYSEQEKNFHFQPIILNINDNAINLGHQHLQHNHTSMDITPLKMDSTNNEECKD</sequence>
<evidence type="ECO:0000256" key="1">
    <source>
        <dbReference type="ARBA" id="ARBA00004613"/>
    </source>
</evidence>
<dbReference type="InterPro" id="IPR036383">
    <property type="entry name" value="TSP1_rpt_sf"/>
</dbReference>
<feature type="non-terminal residue" evidence="7">
    <location>
        <position position="636"/>
    </location>
</feature>
<organism evidence="7">
    <name type="scientific">Clastoptera arizonana</name>
    <name type="common">Arizona spittle bug</name>
    <dbReference type="NCBI Taxonomy" id="38151"/>
    <lineage>
        <taxon>Eukaryota</taxon>
        <taxon>Metazoa</taxon>
        <taxon>Ecdysozoa</taxon>
        <taxon>Arthropoda</taxon>
        <taxon>Hexapoda</taxon>
        <taxon>Insecta</taxon>
        <taxon>Pterygota</taxon>
        <taxon>Neoptera</taxon>
        <taxon>Paraneoptera</taxon>
        <taxon>Hemiptera</taxon>
        <taxon>Auchenorrhyncha</taxon>
        <taxon>Cercopoidea</taxon>
        <taxon>Clastopteridae</taxon>
        <taxon>Clastoptera</taxon>
    </lineage>
</organism>
<dbReference type="PANTHER" id="PTHR13723:SF305">
    <property type="entry name" value="PROTEIN MADD-4"/>
    <property type="match status" value="1"/>
</dbReference>
<keyword evidence="2" id="KW-0964">Secreted</keyword>